<protein>
    <submittedName>
        <fullName evidence="5">HTH-type transcriptional regulator GalS</fullName>
    </submittedName>
</protein>
<dbReference type="CDD" id="cd06267">
    <property type="entry name" value="PBP1_LacI_sugar_binding-like"/>
    <property type="match status" value="1"/>
</dbReference>
<keyword evidence="2" id="KW-0238">DNA-binding</keyword>
<dbReference type="CDD" id="cd01392">
    <property type="entry name" value="HTH_LacI"/>
    <property type="match status" value="1"/>
</dbReference>
<evidence type="ECO:0000313" key="6">
    <source>
        <dbReference type="Proteomes" id="UP000033740"/>
    </source>
</evidence>
<dbReference type="Pfam" id="PF13377">
    <property type="entry name" value="Peripla_BP_3"/>
    <property type="match status" value="1"/>
</dbReference>
<dbReference type="PANTHER" id="PTHR30146">
    <property type="entry name" value="LACI-RELATED TRANSCRIPTIONAL REPRESSOR"/>
    <property type="match status" value="1"/>
</dbReference>
<evidence type="ECO:0000256" key="3">
    <source>
        <dbReference type="ARBA" id="ARBA00023163"/>
    </source>
</evidence>
<reference evidence="5 6" key="1">
    <citation type="submission" date="2015-02" db="EMBL/GenBank/DDBJ databases">
        <title>Draft genome sequences of ten Microbacterium spp. with emphasis on heavy metal contaminated environments.</title>
        <authorList>
            <person name="Corretto E."/>
        </authorList>
    </citation>
    <scope>NUCLEOTIDE SEQUENCE [LARGE SCALE GENOMIC DNA]</scope>
    <source>
        <strain evidence="5 6">ARN176</strain>
    </source>
</reference>
<evidence type="ECO:0000256" key="1">
    <source>
        <dbReference type="ARBA" id="ARBA00023015"/>
    </source>
</evidence>
<feature type="domain" description="HTH lacI-type" evidence="4">
    <location>
        <begin position="19"/>
        <end position="73"/>
    </location>
</feature>
<dbReference type="SMART" id="SM00354">
    <property type="entry name" value="HTH_LACI"/>
    <property type="match status" value="1"/>
</dbReference>
<dbReference type="RefSeq" id="WP_045270801.1">
    <property type="nucleotide sequence ID" value="NZ_JYIX01000025.1"/>
</dbReference>
<dbReference type="PATRIC" id="fig|582680.6.peg.674"/>
<dbReference type="Proteomes" id="UP000033740">
    <property type="component" value="Unassembled WGS sequence"/>
</dbReference>
<dbReference type="InterPro" id="IPR000843">
    <property type="entry name" value="HTH_LacI"/>
</dbReference>
<dbReference type="SUPFAM" id="SSF53822">
    <property type="entry name" value="Periplasmic binding protein-like I"/>
    <property type="match status" value="1"/>
</dbReference>
<comment type="caution">
    <text evidence="5">The sequence shown here is derived from an EMBL/GenBank/DDBJ whole genome shotgun (WGS) entry which is preliminary data.</text>
</comment>
<gene>
    <name evidence="5" type="primary">galS_1</name>
    <name evidence="5" type="ORF">RS86_00651</name>
</gene>
<dbReference type="InterPro" id="IPR028082">
    <property type="entry name" value="Peripla_BP_I"/>
</dbReference>
<accession>A0A0F0LQ15</accession>
<proteinExistence type="predicted"/>
<dbReference type="PROSITE" id="PS50932">
    <property type="entry name" value="HTH_LACI_2"/>
    <property type="match status" value="1"/>
</dbReference>
<dbReference type="Pfam" id="PF00356">
    <property type="entry name" value="LacI"/>
    <property type="match status" value="1"/>
</dbReference>
<evidence type="ECO:0000256" key="2">
    <source>
        <dbReference type="ARBA" id="ARBA00023125"/>
    </source>
</evidence>
<dbReference type="SUPFAM" id="SSF47413">
    <property type="entry name" value="lambda repressor-like DNA-binding domains"/>
    <property type="match status" value="1"/>
</dbReference>
<dbReference type="InterPro" id="IPR010982">
    <property type="entry name" value="Lambda_DNA-bd_dom_sf"/>
</dbReference>
<name>A0A0F0LQ15_9MICO</name>
<sequence>MAADAADPRPTRSRTRSAATIYDVAKLAGVNPSTVSRALTQPGRVNAQTEARIREAAAQLKYRTNPMARALPTGRTKTLGLLIADITNPVIFGIVRGAEHAAGEFGYTLVIAESQESGEREARSAERILPAVDALVLGTTRLADDQIRELAETKPLVVLNREIVGVSTVTPDLEPGIDQALAHLELLGHTALVFLAGPADSWMSRRRGEALKAGAESRGMTISSIGPTDPTIDGGRGALPRVIASRATAVIAYNDIMAIGLLRAAAEHGVAVPGTFSILGFDDIFGSDFTSPALTTVRSPLAAAGGFAVRRALELAGAVEPDDAAAIEAASLETELVIRGSTGPVRPV</sequence>
<dbReference type="AlphaFoldDB" id="A0A0F0LQ15"/>
<dbReference type="PANTHER" id="PTHR30146:SF138">
    <property type="entry name" value="TRANSCRIPTIONAL REGULATORY PROTEIN"/>
    <property type="match status" value="1"/>
</dbReference>
<evidence type="ECO:0000259" key="4">
    <source>
        <dbReference type="PROSITE" id="PS50932"/>
    </source>
</evidence>
<organism evidence="5 6">
    <name type="scientific">Microbacterium azadirachtae</name>
    <dbReference type="NCBI Taxonomy" id="582680"/>
    <lineage>
        <taxon>Bacteria</taxon>
        <taxon>Bacillati</taxon>
        <taxon>Actinomycetota</taxon>
        <taxon>Actinomycetes</taxon>
        <taxon>Micrococcales</taxon>
        <taxon>Microbacteriaceae</taxon>
        <taxon>Microbacterium</taxon>
    </lineage>
</organism>
<dbReference type="InterPro" id="IPR046335">
    <property type="entry name" value="LacI/GalR-like_sensor"/>
</dbReference>
<keyword evidence="6" id="KW-1185">Reference proteome</keyword>
<dbReference type="EMBL" id="JYIX01000025">
    <property type="protein sequence ID" value="KJL34774.1"/>
    <property type="molecule type" value="Genomic_DNA"/>
</dbReference>
<evidence type="ECO:0000313" key="5">
    <source>
        <dbReference type="EMBL" id="KJL34774.1"/>
    </source>
</evidence>
<keyword evidence="3" id="KW-0804">Transcription</keyword>
<keyword evidence="1" id="KW-0805">Transcription regulation</keyword>
<dbReference type="STRING" id="582680.RS86_00651"/>
<dbReference type="Gene3D" id="1.10.260.40">
    <property type="entry name" value="lambda repressor-like DNA-binding domains"/>
    <property type="match status" value="1"/>
</dbReference>
<dbReference type="Gene3D" id="3.40.50.2300">
    <property type="match status" value="2"/>
</dbReference>
<dbReference type="GO" id="GO:0000976">
    <property type="term" value="F:transcription cis-regulatory region binding"/>
    <property type="evidence" value="ECO:0007669"/>
    <property type="project" value="TreeGrafter"/>
</dbReference>
<dbReference type="GO" id="GO:0003700">
    <property type="term" value="F:DNA-binding transcription factor activity"/>
    <property type="evidence" value="ECO:0007669"/>
    <property type="project" value="TreeGrafter"/>
</dbReference>